<dbReference type="PROSITE" id="PS40000">
    <property type="entry name" value="DM_1"/>
    <property type="match status" value="1"/>
</dbReference>
<keyword evidence="3 6" id="KW-0862">Zinc</keyword>
<dbReference type="GO" id="GO:0005634">
    <property type="term" value="C:nucleus"/>
    <property type="evidence" value="ECO:0007669"/>
    <property type="project" value="UniProtKB-SubCell"/>
</dbReference>
<evidence type="ECO:0000256" key="4">
    <source>
        <dbReference type="ARBA" id="ARBA00023125"/>
    </source>
</evidence>
<dbReference type="Pfam" id="PF00751">
    <property type="entry name" value="DM"/>
    <property type="match status" value="1"/>
</dbReference>
<feature type="compositionally biased region" description="Basic and acidic residues" evidence="7">
    <location>
        <begin position="216"/>
        <end position="235"/>
    </location>
</feature>
<feature type="region of interest" description="Disordered" evidence="7">
    <location>
        <begin position="175"/>
        <end position="287"/>
    </location>
</feature>
<gene>
    <name evidence="10" type="primary">LOC116302284</name>
</gene>
<evidence type="ECO:0000259" key="8">
    <source>
        <dbReference type="PROSITE" id="PS50809"/>
    </source>
</evidence>
<sequence>MSSGFLYFRVTYGRRHCIRITFSFETALKQSLSDLPIEKKTKDIYSNKQENSLEKRMSDMIPQGPLPGTALYNRIPKCARCRNHGALSWLKGHKHYCRWRDCTCSKCLLIAERQRITAARVALLRQQRKNAETRKGRVLDHSSDGVEDERSSYSEESFMRPSMVLNQMVSVIHTPVDSDEDGDLSYQSSPVASEKDTDESGKETSKYETISLPEGVRIKTEPNHDIDEDSLDKPENSIPTPETPRSPKRKLSGEGHPDEADEEPHSKAARQTESPTNHGPIDRKLHPNPIGLLTRAFPGHCKSVLEMVLQGCNGNVVQAIECLLSNQEKNSKPIMPMPMPLLTGYPGSRYPGIHTPFIHRKPESFSHTFQQALPVNCRYPPPPPLFKPKPPVSEYSFSMGNILSRKPDLAPTTEPLKSLTEERSKCRYCTNCGKKASSVDNFCACCGQKLL</sequence>
<feature type="DNA-binding region" description="DM" evidence="6">
    <location>
        <begin position="78"/>
        <end position="125"/>
    </location>
</feature>
<proteinExistence type="inferred from homology"/>
<evidence type="ECO:0000256" key="3">
    <source>
        <dbReference type="ARBA" id="ARBA00022833"/>
    </source>
</evidence>
<dbReference type="InterPro" id="IPR005173">
    <property type="entry name" value="DMA"/>
</dbReference>
<keyword evidence="4 6" id="KW-0238">DNA-binding</keyword>
<evidence type="ECO:0000256" key="5">
    <source>
        <dbReference type="ARBA" id="ARBA00023242"/>
    </source>
</evidence>
<feature type="compositionally biased region" description="Basic and acidic residues" evidence="7">
    <location>
        <begin position="129"/>
        <end position="153"/>
    </location>
</feature>
<dbReference type="InterPro" id="IPR026607">
    <property type="entry name" value="DMRT"/>
</dbReference>
<organism evidence="9 10">
    <name type="scientific">Actinia tenebrosa</name>
    <name type="common">Australian red waratah sea anemone</name>
    <dbReference type="NCBI Taxonomy" id="6105"/>
    <lineage>
        <taxon>Eukaryota</taxon>
        <taxon>Metazoa</taxon>
        <taxon>Cnidaria</taxon>
        <taxon>Anthozoa</taxon>
        <taxon>Hexacorallia</taxon>
        <taxon>Actiniaria</taxon>
        <taxon>Actiniidae</taxon>
        <taxon>Actinia</taxon>
    </lineage>
</organism>
<name>A0A6P8IKS5_ACTTE</name>
<dbReference type="CDD" id="cd14370">
    <property type="entry name" value="CUE_DMA"/>
    <property type="match status" value="1"/>
</dbReference>
<dbReference type="SUPFAM" id="SSF82927">
    <property type="entry name" value="Cysteine-rich DNA binding domain, (DM domain)"/>
    <property type="match status" value="1"/>
</dbReference>
<dbReference type="RefSeq" id="XP_031567389.1">
    <property type="nucleotide sequence ID" value="XM_031711529.1"/>
</dbReference>
<dbReference type="PANTHER" id="PTHR12322:SF53">
    <property type="entry name" value="DOUBLESEX-MAB RELATED 11E"/>
    <property type="match status" value="1"/>
</dbReference>
<dbReference type="GeneID" id="116302284"/>
<evidence type="ECO:0000256" key="6">
    <source>
        <dbReference type="PROSITE-ProRule" id="PRU00070"/>
    </source>
</evidence>
<reference evidence="10" key="1">
    <citation type="submission" date="2025-08" db="UniProtKB">
        <authorList>
            <consortium name="RefSeq"/>
        </authorList>
    </citation>
    <scope>IDENTIFICATION</scope>
    <source>
        <tissue evidence="10">Tentacle</tissue>
    </source>
</reference>
<feature type="domain" description="DM" evidence="8">
    <location>
        <begin position="78"/>
        <end position="125"/>
    </location>
</feature>
<feature type="compositionally biased region" description="Basic and acidic residues" evidence="7">
    <location>
        <begin position="251"/>
        <end position="266"/>
    </location>
</feature>
<dbReference type="GO" id="GO:0000978">
    <property type="term" value="F:RNA polymerase II cis-regulatory region sequence-specific DNA binding"/>
    <property type="evidence" value="ECO:0007669"/>
    <property type="project" value="TreeGrafter"/>
</dbReference>
<dbReference type="OrthoDB" id="5842031at2759"/>
<dbReference type="AlphaFoldDB" id="A0A6P8IKS5"/>
<dbReference type="InterPro" id="IPR009060">
    <property type="entry name" value="UBA-like_sf"/>
</dbReference>
<dbReference type="PROSITE" id="PS50809">
    <property type="entry name" value="DM_2"/>
    <property type="match status" value="1"/>
</dbReference>
<dbReference type="KEGG" id="aten:116302284"/>
<accession>A0A6P8IKS5</accession>
<dbReference type="Pfam" id="PF03474">
    <property type="entry name" value="DMA"/>
    <property type="match status" value="1"/>
</dbReference>
<evidence type="ECO:0000256" key="1">
    <source>
        <dbReference type="ARBA" id="ARBA00006834"/>
    </source>
</evidence>
<dbReference type="Proteomes" id="UP000515163">
    <property type="component" value="Unplaced"/>
</dbReference>
<dbReference type="FunCoup" id="A0A6P8IKS5">
    <property type="interactions" value="296"/>
</dbReference>
<comment type="similarity">
    <text evidence="1">Belongs to the DMRT family.</text>
</comment>
<evidence type="ECO:0000256" key="7">
    <source>
        <dbReference type="SAM" id="MobiDB-lite"/>
    </source>
</evidence>
<dbReference type="SUPFAM" id="SSF46934">
    <property type="entry name" value="UBA-like"/>
    <property type="match status" value="1"/>
</dbReference>
<dbReference type="InParanoid" id="A0A6P8IKS5"/>
<dbReference type="InterPro" id="IPR001275">
    <property type="entry name" value="DM_DNA-bd"/>
</dbReference>
<evidence type="ECO:0000256" key="2">
    <source>
        <dbReference type="ARBA" id="ARBA00022723"/>
    </source>
</evidence>
<keyword evidence="5 6" id="KW-0539">Nucleus</keyword>
<keyword evidence="9" id="KW-1185">Reference proteome</keyword>
<dbReference type="PANTHER" id="PTHR12322">
    <property type="entry name" value="DOUBLESEX AND MAB-3 RELATED TRANSCRIPTION FACTOR DMRT"/>
    <property type="match status" value="1"/>
</dbReference>
<dbReference type="SMART" id="SM00301">
    <property type="entry name" value="DM"/>
    <property type="match status" value="1"/>
</dbReference>
<dbReference type="FunFam" id="4.10.1040.10:FF:000001">
    <property type="entry name" value="doublesex- and mab-3-related transcription factor 1"/>
    <property type="match status" value="1"/>
</dbReference>
<dbReference type="GO" id="GO:0000981">
    <property type="term" value="F:DNA-binding transcription factor activity, RNA polymerase II-specific"/>
    <property type="evidence" value="ECO:0007669"/>
    <property type="project" value="TreeGrafter"/>
</dbReference>
<evidence type="ECO:0000313" key="9">
    <source>
        <dbReference type="Proteomes" id="UP000515163"/>
    </source>
</evidence>
<dbReference type="InterPro" id="IPR036407">
    <property type="entry name" value="DM_DNA-bd_sf"/>
</dbReference>
<dbReference type="GO" id="GO:0046872">
    <property type="term" value="F:metal ion binding"/>
    <property type="evidence" value="ECO:0007669"/>
    <property type="project" value="UniProtKB-KW"/>
</dbReference>
<protein>
    <submittedName>
        <fullName evidence="10">Doublesex- and mab-3-related transcription factor A2-like isoform X1</fullName>
    </submittedName>
</protein>
<dbReference type="Gene3D" id="1.10.8.10">
    <property type="entry name" value="DNA helicase RuvA subunit, C-terminal domain"/>
    <property type="match status" value="1"/>
</dbReference>
<keyword evidence="2 6" id="KW-0479">Metal-binding</keyword>
<comment type="subcellular location">
    <subcellularLocation>
        <location evidence="6">Nucleus</location>
    </subcellularLocation>
</comment>
<evidence type="ECO:0000313" key="10">
    <source>
        <dbReference type="RefSeq" id="XP_031567389.1"/>
    </source>
</evidence>
<feature type="region of interest" description="Disordered" evidence="7">
    <location>
        <begin position="127"/>
        <end position="159"/>
    </location>
</feature>
<feature type="compositionally biased region" description="Basic and acidic residues" evidence="7">
    <location>
        <begin position="193"/>
        <end position="206"/>
    </location>
</feature>
<dbReference type="GO" id="GO:0007548">
    <property type="term" value="P:sex differentiation"/>
    <property type="evidence" value="ECO:0007669"/>
    <property type="project" value="TreeGrafter"/>
</dbReference>
<dbReference type="Gene3D" id="4.10.1040.10">
    <property type="entry name" value="DM DNA-binding domain"/>
    <property type="match status" value="1"/>
</dbReference>